<dbReference type="Proteomes" id="UP001341840">
    <property type="component" value="Unassembled WGS sequence"/>
</dbReference>
<sequence length="128" mass="14473">MYKDVYFVSVSSTKRVTKCDIVLCLCLWSTSKHSLSDSYISTPLIYKSLSPERLRNEHGKSFMPASFKWSSFTFSISSRISGKYLRLEQPSRMSCSSEGNLIAGGKLLSFLQYVAFNILSLFKKPTEG</sequence>
<evidence type="ECO:0000313" key="2">
    <source>
        <dbReference type="Proteomes" id="UP001341840"/>
    </source>
</evidence>
<gene>
    <name evidence="1" type="ORF">PIB30_034163</name>
</gene>
<accession>A0ABU6YB43</accession>
<protein>
    <submittedName>
        <fullName evidence="1">Uncharacterized protein</fullName>
    </submittedName>
</protein>
<dbReference type="EMBL" id="JASCZI010241813">
    <property type="protein sequence ID" value="MED6207259.1"/>
    <property type="molecule type" value="Genomic_DNA"/>
</dbReference>
<reference evidence="1 2" key="1">
    <citation type="journal article" date="2023" name="Plants (Basel)">
        <title>Bridging the Gap: Combining Genomics and Transcriptomics Approaches to Understand Stylosanthes scabra, an Orphan Legume from the Brazilian Caatinga.</title>
        <authorList>
            <person name="Ferreira-Neto J.R.C."/>
            <person name="da Silva M.D."/>
            <person name="Binneck E."/>
            <person name="de Melo N.F."/>
            <person name="da Silva R.H."/>
            <person name="de Melo A.L.T.M."/>
            <person name="Pandolfi V."/>
            <person name="Bustamante F.O."/>
            <person name="Brasileiro-Vidal A.C."/>
            <person name="Benko-Iseppon A.M."/>
        </authorList>
    </citation>
    <scope>NUCLEOTIDE SEQUENCE [LARGE SCALE GENOMIC DNA]</scope>
    <source>
        <tissue evidence="1">Leaves</tissue>
    </source>
</reference>
<organism evidence="1 2">
    <name type="scientific">Stylosanthes scabra</name>
    <dbReference type="NCBI Taxonomy" id="79078"/>
    <lineage>
        <taxon>Eukaryota</taxon>
        <taxon>Viridiplantae</taxon>
        <taxon>Streptophyta</taxon>
        <taxon>Embryophyta</taxon>
        <taxon>Tracheophyta</taxon>
        <taxon>Spermatophyta</taxon>
        <taxon>Magnoliopsida</taxon>
        <taxon>eudicotyledons</taxon>
        <taxon>Gunneridae</taxon>
        <taxon>Pentapetalae</taxon>
        <taxon>rosids</taxon>
        <taxon>fabids</taxon>
        <taxon>Fabales</taxon>
        <taxon>Fabaceae</taxon>
        <taxon>Papilionoideae</taxon>
        <taxon>50 kb inversion clade</taxon>
        <taxon>dalbergioids sensu lato</taxon>
        <taxon>Dalbergieae</taxon>
        <taxon>Pterocarpus clade</taxon>
        <taxon>Stylosanthes</taxon>
    </lineage>
</organism>
<comment type="caution">
    <text evidence="1">The sequence shown here is derived from an EMBL/GenBank/DDBJ whole genome shotgun (WGS) entry which is preliminary data.</text>
</comment>
<name>A0ABU6YB43_9FABA</name>
<evidence type="ECO:0000313" key="1">
    <source>
        <dbReference type="EMBL" id="MED6207259.1"/>
    </source>
</evidence>
<keyword evidence="2" id="KW-1185">Reference proteome</keyword>
<proteinExistence type="predicted"/>